<dbReference type="CDD" id="cd00367">
    <property type="entry name" value="PTS-HPr_like"/>
    <property type="match status" value="1"/>
</dbReference>
<dbReference type="InterPro" id="IPR001020">
    <property type="entry name" value="PTS_HPr_His_P_site"/>
</dbReference>
<dbReference type="AlphaFoldDB" id="A0A7Z8JWR6"/>
<evidence type="ECO:0000256" key="1">
    <source>
        <dbReference type="ARBA" id="ARBA00003681"/>
    </source>
</evidence>
<evidence type="ECO:0000313" key="8">
    <source>
        <dbReference type="Proteomes" id="UP000308121"/>
    </source>
</evidence>
<dbReference type="NCBIfam" id="TIGR01003">
    <property type="entry name" value="PTS_HPr_family"/>
    <property type="match status" value="1"/>
</dbReference>
<gene>
    <name evidence="7" type="ORF">FA014_16260</name>
</gene>
<evidence type="ECO:0000313" key="7">
    <source>
        <dbReference type="EMBL" id="TKR22477.1"/>
    </source>
</evidence>
<comment type="subcellular location">
    <subcellularLocation>
        <location evidence="2">Cytoplasm</location>
    </subcellularLocation>
</comment>
<dbReference type="Pfam" id="PF00381">
    <property type="entry name" value="PTS-HPr"/>
    <property type="match status" value="1"/>
</dbReference>
<dbReference type="GO" id="GO:0005737">
    <property type="term" value="C:cytoplasm"/>
    <property type="evidence" value="ECO:0007669"/>
    <property type="project" value="UniProtKB-SubCell"/>
</dbReference>
<dbReference type="PRINTS" id="PR00107">
    <property type="entry name" value="PHOSPHOCPHPR"/>
</dbReference>
<comment type="function">
    <text evidence="1">General (non sugar-specific) component of the phosphoenolpyruvate-dependent sugar phosphotransferase system (sugar PTS). This major carbohydrate active-transport system catalyzes the phosphorylation of incoming sugar substrates concomitantly with their translocation across the cell membrane. The phosphoryl group from phosphoenolpyruvate (PEP) is transferred to the phosphoryl carrier protein HPr by enzyme I. Phospho-HPr then transfers it to the PTS EIIA domain.</text>
</comment>
<dbReference type="Proteomes" id="UP000308121">
    <property type="component" value="Unassembled WGS sequence"/>
</dbReference>
<dbReference type="Gene3D" id="3.30.1340.10">
    <property type="entry name" value="HPr-like"/>
    <property type="match status" value="1"/>
</dbReference>
<dbReference type="PROSITE" id="PS00369">
    <property type="entry name" value="PTS_HPR_HIS"/>
    <property type="match status" value="1"/>
</dbReference>
<evidence type="ECO:0000256" key="4">
    <source>
        <dbReference type="ARBA" id="ARBA00022490"/>
    </source>
</evidence>
<dbReference type="InterPro" id="IPR035895">
    <property type="entry name" value="HPr-like_sf"/>
</dbReference>
<sequence>MPRRRARVATATGLHARPASLVTRKAAEGGHPVLIGREGEPGVDASSILSVMGLRLQHGDEVELSSSSDDAESLLDELAALLESDLDLVEQA</sequence>
<name>A0A7Z8JWR6_9CELL</name>
<dbReference type="OrthoDB" id="9809047at2"/>
<dbReference type="GO" id="GO:0009401">
    <property type="term" value="P:phosphoenolpyruvate-dependent sugar phosphotransferase system"/>
    <property type="evidence" value="ECO:0007669"/>
    <property type="project" value="UniProtKB-KW"/>
</dbReference>
<dbReference type="RefSeq" id="WP_154730691.1">
    <property type="nucleotide sequence ID" value="NZ_SZYE01000180.1"/>
</dbReference>
<comment type="caution">
    <text evidence="7">The sequence shown here is derived from an EMBL/GenBank/DDBJ whole genome shotgun (WGS) entry which is preliminary data.</text>
</comment>
<reference evidence="7 8" key="1">
    <citation type="submission" date="2019-05" db="EMBL/GenBank/DDBJ databases">
        <title>Genome sequence of Cellulomonas hominis strain CS1.</title>
        <authorList>
            <person name="Belmont J."/>
            <person name="Maclea K.S."/>
        </authorList>
    </citation>
    <scope>NUCLEOTIDE SEQUENCE [LARGE SCALE GENOMIC DNA]</scope>
    <source>
        <strain evidence="7 8">CS1</strain>
    </source>
</reference>
<protein>
    <recommendedName>
        <fullName evidence="3">Phosphocarrier protein HPr</fullName>
    </recommendedName>
</protein>
<keyword evidence="5" id="KW-0598">Phosphotransferase system</keyword>
<dbReference type="InterPro" id="IPR000032">
    <property type="entry name" value="HPr-like"/>
</dbReference>
<feature type="domain" description="HPr" evidence="6">
    <location>
        <begin position="1"/>
        <end position="89"/>
    </location>
</feature>
<dbReference type="SUPFAM" id="SSF55594">
    <property type="entry name" value="HPr-like"/>
    <property type="match status" value="1"/>
</dbReference>
<evidence type="ECO:0000259" key="6">
    <source>
        <dbReference type="PROSITE" id="PS51350"/>
    </source>
</evidence>
<evidence type="ECO:0000256" key="2">
    <source>
        <dbReference type="ARBA" id="ARBA00004496"/>
    </source>
</evidence>
<proteinExistence type="predicted"/>
<evidence type="ECO:0000256" key="3">
    <source>
        <dbReference type="ARBA" id="ARBA00020422"/>
    </source>
</evidence>
<dbReference type="EMBL" id="SZYE01000180">
    <property type="protein sequence ID" value="TKR22477.1"/>
    <property type="molecule type" value="Genomic_DNA"/>
</dbReference>
<accession>A0A7Z8JWR6</accession>
<dbReference type="PANTHER" id="PTHR33705:SF2">
    <property type="entry name" value="PHOSPHOCARRIER PROTEIN NPR"/>
    <property type="match status" value="1"/>
</dbReference>
<dbReference type="InterPro" id="IPR050399">
    <property type="entry name" value="HPr"/>
</dbReference>
<evidence type="ECO:0000256" key="5">
    <source>
        <dbReference type="ARBA" id="ARBA00022683"/>
    </source>
</evidence>
<organism evidence="7 8">
    <name type="scientific">Cellulomonas hominis</name>
    <dbReference type="NCBI Taxonomy" id="156981"/>
    <lineage>
        <taxon>Bacteria</taxon>
        <taxon>Bacillati</taxon>
        <taxon>Actinomycetota</taxon>
        <taxon>Actinomycetes</taxon>
        <taxon>Micrococcales</taxon>
        <taxon>Cellulomonadaceae</taxon>
        <taxon>Cellulomonas</taxon>
    </lineage>
</organism>
<keyword evidence="4" id="KW-0963">Cytoplasm</keyword>
<dbReference type="PANTHER" id="PTHR33705">
    <property type="entry name" value="PHOSPHOCARRIER PROTEIN HPR"/>
    <property type="match status" value="1"/>
</dbReference>
<dbReference type="PROSITE" id="PS51350">
    <property type="entry name" value="PTS_HPR_DOM"/>
    <property type="match status" value="1"/>
</dbReference>